<dbReference type="RefSeq" id="WP_242617676.1">
    <property type="nucleotide sequence ID" value="NZ_SHKW01000001.1"/>
</dbReference>
<organism evidence="2 3">
    <name type="scientific">Edaphobacter modestus</name>
    <dbReference type="NCBI Taxonomy" id="388466"/>
    <lineage>
        <taxon>Bacteria</taxon>
        <taxon>Pseudomonadati</taxon>
        <taxon>Acidobacteriota</taxon>
        <taxon>Terriglobia</taxon>
        <taxon>Terriglobales</taxon>
        <taxon>Acidobacteriaceae</taxon>
        <taxon>Edaphobacter</taxon>
    </lineage>
</organism>
<gene>
    <name evidence="2" type="ORF">BDD14_0486</name>
</gene>
<protein>
    <submittedName>
        <fullName evidence="2">Uncharacterized protein (TIGR03118 family)</fullName>
    </submittedName>
</protein>
<feature type="compositionally biased region" description="Low complexity" evidence="1">
    <location>
        <begin position="8"/>
        <end position="19"/>
    </location>
</feature>
<dbReference type="InterPro" id="IPR011042">
    <property type="entry name" value="6-blade_b-propeller_TolB-like"/>
</dbReference>
<feature type="region of interest" description="Disordered" evidence="1">
    <location>
        <begin position="1"/>
        <end position="28"/>
    </location>
</feature>
<evidence type="ECO:0000256" key="1">
    <source>
        <dbReference type="SAM" id="MobiDB-lite"/>
    </source>
</evidence>
<proteinExistence type="predicted"/>
<dbReference type="EMBL" id="SHKW01000001">
    <property type="protein sequence ID" value="RZU39146.1"/>
    <property type="molecule type" value="Genomic_DNA"/>
</dbReference>
<evidence type="ECO:0000313" key="3">
    <source>
        <dbReference type="Proteomes" id="UP000292958"/>
    </source>
</evidence>
<reference evidence="2 3" key="1">
    <citation type="submission" date="2019-02" db="EMBL/GenBank/DDBJ databases">
        <title>Genomic Encyclopedia of Archaeal and Bacterial Type Strains, Phase II (KMG-II): from individual species to whole genera.</title>
        <authorList>
            <person name="Goeker M."/>
        </authorList>
    </citation>
    <scope>NUCLEOTIDE SEQUENCE [LARGE SCALE GENOMIC DNA]</scope>
    <source>
        <strain evidence="2 3">DSM 18101</strain>
    </source>
</reference>
<accession>A0A4V6MFS7</accession>
<dbReference type="AlphaFoldDB" id="A0A4V6MFS7"/>
<comment type="caution">
    <text evidence="2">The sequence shown here is derived from an EMBL/GenBank/DDBJ whole genome shotgun (WGS) entry which is preliminary data.</text>
</comment>
<keyword evidence="3" id="KW-1185">Reference proteome</keyword>
<dbReference type="SUPFAM" id="SSF75011">
    <property type="entry name" value="3-carboxy-cis,cis-mucoante lactonizing enzyme"/>
    <property type="match status" value="1"/>
</dbReference>
<name>A0A4V6MFS7_9BACT</name>
<dbReference type="NCBIfam" id="TIGR03118">
    <property type="entry name" value="PEPCTERM_chp_1"/>
    <property type="match status" value="1"/>
</dbReference>
<evidence type="ECO:0000313" key="2">
    <source>
        <dbReference type="EMBL" id="RZU39146.1"/>
    </source>
</evidence>
<dbReference type="Gene3D" id="2.120.10.30">
    <property type="entry name" value="TolB, C-terminal domain"/>
    <property type="match status" value="1"/>
</dbReference>
<dbReference type="Proteomes" id="UP000292958">
    <property type="component" value="Unassembled WGS sequence"/>
</dbReference>
<dbReference type="InterPro" id="IPR017549">
    <property type="entry name" value="APMV_L690"/>
</dbReference>
<sequence length="556" mass="56563">MTYRSALQNSNYSESQQNQPMPPSSKEKSYANIAGSLLLAAITAFSPLVSTAQTSSYTQTNIVSDGSVDASKTDPNLINPWGIAIGKAFWIDSPGSGLSLVDDAQGNPQFTVTVPAASATAAHGMPTGVVFNADTTVFQIPNSAAAQFIFGTLDGTIAAWNSTTTQAITVVNNSATKAVYTGIAIDTNTTGTFLLAANQIPGGSIDVFDKNFSPTHLAGSFSDPSLPAGFSPFSVHVLQGNVYVAYTQVDPATGKRVLGAGLGFVDIFDANGNLVKRAISAGNLNAPWGVAIAPSGFGSFSGDLLVANFGDGVINAFDPNSFASKGSLQDAKGNVIVNSGLWEIVFGAKNVGDPNTLFFSAGINGTKGGLFGSIGVASPPVGNPDFALKSNVSSLTVKNGQAGTLSISLTPQNDFNTPASFSCSGLPSGDSCTLAPATVNLAGSSTTNVTVSISAASTAASASARSVHPPTGLTFAFICPLGMFAFFEVRQRSTILRGLSLALVLAFLSTAVIGCDSTSSKDQSVAPPAAPVTTNIMINAASGNIAHSIPIALTVN</sequence>